<dbReference type="FunFam" id="1.10.10.60:FF:000010">
    <property type="entry name" value="Transcriptional activator Myb isoform A"/>
    <property type="match status" value="1"/>
</dbReference>
<keyword evidence="6" id="KW-0539">Nucleus</keyword>
<feature type="domain" description="HTH myb-type" evidence="9">
    <location>
        <begin position="149"/>
        <end position="199"/>
    </location>
</feature>
<feature type="compositionally biased region" description="Polar residues" evidence="7">
    <location>
        <begin position="619"/>
        <end position="634"/>
    </location>
</feature>
<dbReference type="GO" id="GO:0000978">
    <property type="term" value="F:RNA polymerase II cis-regulatory region sequence-specific DNA binding"/>
    <property type="evidence" value="ECO:0007669"/>
    <property type="project" value="TreeGrafter"/>
</dbReference>
<name>A0A6V7QJT0_ANACO</name>
<evidence type="ECO:0000256" key="7">
    <source>
        <dbReference type="SAM" id="MobiDB-lite"/>
    </source>
</evidence>
<feature type="domain" description="HTH myb-type" evidence="9">
    <location>
        <begin position="93"/>
        <end position="148"/>
    </location>
</feature>
<evidence type="ECO:0000313" key="10">
    <source>
        <dbReference type="EMBL" id="CAD1843373.1"/>
    </source>
</evidence>
<dbReference type="InterPro" id="IPR017930">
    <property type="entry name" value="Myb_dom"/>
</dbReference>
<dbReference type="InterPro" id="IPR050560">
    <property type="entry name" value="MYB_TF"/>
</dbReference>
<evidence type="ECO:0008006" key="11">
    <source>
        <dbReference type="Google" id="ProtNLM"/>
    </source>
</evidence>
<dbReference type="PROSITE" id="PS50090">
    <property type="entry name" value="MYB_LIKE"/>
    <property type="match status" value="3"/>
</dbReference>
<evidence type="ECO:0000256" key="3">
    <source>
        <dbReference type="ARBA" id="ARBA00023015"/>
    </source>
</evidence>
<dbReference type="SUPFAM" id="SSF46689">
    <property type="entry name" value="Homeodomain-like"/>
    <property type="match status" value="2"/>
</dbReference>
<feature type="domain" description="Myb-like" evidence="8">
    <location>
        <begin position="93"/>
        <end position="144"/>
    </location>
</feature>
<dbReference type="FunFam" id="1.10.10.60:FF:000324">
    <property type="entry name" value="Transcription factor MYB3R-2"/>
    <property type="match status" value="1"/>
</dbReference>
<dbReference type="SMART" id="SM00717">
    <property type="entry name" value="SANT"/>
    <property type="match status" value="3"/>
</dbReference>
<feature type="compositionally biased region" description="Low complexity" evidence="7">
    <location>
        <begin position="601"/>
        <end position="616"/>
    </location>
</feature>
<dbReference type="Pfam" id="PF00249">
    <property type="entry name" value="Myb_DNA-binding"/>
    <property type="match status" value="3"/>
</dbReference>
<proteinExistence type="predicted"/>
<feature type="domain" description="Myb-like" evidence="8">
    <location>
        <begin position="53"/>
        <end position="92"/>
    </location>
</feature>
<keyword evidence="2" id="KW-0677">Repeat</keyword>
<dbReference type="PANTHER" id="PTHR45614:SF266">
    <property type="entry name" value="TRANSCRIPTION FACTOR MYB3R-4"/>
    <property type="match status" value="1"/>
</dbReference>
<evidence type="ECO:0000256" key="2">
    <source>
        <dbReference type="ARBA" id="ARBA00022737"/>
    </source>
</evidence>
<keyword evidence="4" id="KW-0238">DNA-binding</keyword>
<comment type="subcellular location">
    <subcellularLocation>
        <location evidence="1">Nucleus</location>
    </subcellularLocation>
</comment>
<feature type="compositionally biased region" description="Polar residues" evidence="7">
    <location>
        <begin position="506"/>
        <end position="522"/>
    </location>
</feature>
<dbReference type="EMBL" id="LR862136">
    <property type="protein sequence ID" value="CAD1843373.1"/>
    <property type="molecule type" value="Genomic_DNA"/>
</dbReference>
<feature type="region of interest" description="Disordered" evidence="7">
    <location>
        <begin position="1"/>
        <end position="33"/>
    </location>
</feature>
<evidence type="ECO:0000256" key="5">
    <source>
        <dbReference type="ARBA" id="ARBA00023163"/>
    </source>
</evidence>
<evidence type="ECO:0000259" key="8">
    <source>
        <dbReference type="PROSITE" id="PS50090"/>
    </source>
</evidence>
<feature type="domain" description="HTH myb-type" evidence="9">
    <location>
        <begin position="54"/>
        <end position="92"/>
    </location>
</feature>
<dbReference type="PROSITE" id="PS51294">
    <property type="entry name" value="HTH_MYB"/>
    <property type="match status" value="3"/>
</dbReference>
<dbReference type="Gene3D" id="1.10.10.60">
    <property type="entry name" value="Homeodomain-like"/>
    <property type="match status" value="3"/>
</dbReference>
<accession>A0A6V7QJT0</accession>
<dbReference type="FunFam" id="1.10.10.60:FF:000016">
    <property type="entry name" value="Transcriptional activator Myb isoform A"/>
    <property type="match status" value="1"/>
</dbReference>
<evidence type="ECO:0000256" key="6">
    <source>
        <dbReference type="ARBA" id="ARBA00023242"/>
    </source>
</evidence>
<evidence type="ECO:0000256" key="4">
    <source>
        <dbReference type="ARBA" id="ARBA00023125"/>
    </source>
</evidence>
<reference evidence="10" key="1">
    <citation type="submission" date="2020-07" db="EMBL/GenBank/DDBJ databases">
        <authorList>
            <person name="Lin J."/>
        </authorList>
    </citation>
    <scope>NUCLEOTIDE SEQUENCE</scope>
</reference>
<evidence type="ECO:0000259" key="9">
    <source>
        <dbReference type="PROSITE" id="PS51294"/>
    </source>
</evidence>
<dbReference type="InterPro" id="IPR009057">
    <property type="entry name" value="Homeodomain-like_sf"/>
</dbReference>
<gene>
    <name evidence="10" type="ORF">CB5_LOCUS26584</name>
</gene>
<keyword evidence="3" id="KW-0805">Transcription regulation</keyword>
<dbReference type="CDD" id="cd00167">
    <property type="entry name" value="SANT"/>
    <property type="match status" value="3"/>
</dbReference>
<dbReference type="PANTHER" id="PTHR45614">
    <property type="entry name" value="MYB PROTEIN-RELATED"/>
    <property type="match status" value="1"/>
</dbReference>
<feature type="region of interest" description="Disordered" evidence="7">
    <location>
        <begin position="597"/>
        <end position="634"/>
    </location>
</feature>
<dbReference type="GO" id="GO:0005634">
    <property type="term" value="C:nucleus"/>
    <property type="evidence" value="ECO:0007669"/>
    <property type="project" value="UniProtKB-SubCell"/>
</dbReference>
<feature type="domain" description="Myb-like" evidence="8">
    <location>
        <begin position="145"/>
        <end position="195"/>
    </location>
</feature>
<evidence type="ECO:0000256" key="1">
    <source>
        <dbReference type="ARBA" id="ARBA00004123"/>
    </source>
</evidence>
<feature type="compositionally biased region" description="Basic and acidic residues" evidence="7">
    <location>
        <begin position="1"/>
        <end position="13"/>
    </location>
</feature>
<dbReference type="InterPro" id="IPR001005">
    <property type="entry name" value="SANT/Myb"/>
</dbReference>
<organism evidence="10">
    <name type="scientific">Ananas comosus var. bracteatus</name>
    <name type="common">red pineapple</name>
    <dbReference type="NCBI Taxonomy" id="296719"/>
    <lineage>
        <taxon>Eukaryota</taxon>
        <taxon>Viridiplantae</taxon>
        <taxon>Streptophyta</taxon>
        <taxon>Embryophyta</taxon>
        <taxon>Tracheophyta</taxon>
        <taxon>Spermatophyta</taxon>
        <taxon>Magnoliopsida</taxon>
        <taxon>Liliopsida</taxon>
        <taxon>Poales</taxon>
        <taxon>Bromeliaceae</taxon>
        <taxon>Bromelioideae</taxon>
        <taxon>Ananas</taxon>
    </lineage>
</organism>
<dbReference type="GO" id="GO:0000981">
    <property type="term" value="F:DNA-binding transcription factor activity, RNA polymerase II-specific"/>
    <property type="evidence" value="ECO:0007669"/>
    <property type="project" value="TreeGrafter"/>
</dbReference>
<keyword evidence="5" id="KW-0804">Transcription</keyword>
<dbReference type="AlphaFoldDB" id="A0A6V7QJT0"/>
<sequence length="819" mass="90238">MASDKGKGSKRGEASSSSTAAHGGSGQEVSRKRPLGTPYTIHHLVVITIDIAKDAVLCRAVQRFKGKNWKKIAECFPDRTDVQCLHRWQKVLNPDLVKGPWSKEEDDIIVEMVNKYGPKKWSTIAQALPGRIGKQCRERWHNHLNPAINKEAWTQDEEIALIHAHSIYGNKWAELTKFLPGRTDNAIKNHWNSSVKKKVDSYRAMGLLSQFHGLPHPENSPHFMSLSALARQNSEDSGFKDRQEVEDSSECSQVSSMLMGYSQTDSKMDFIDQMCDDLQLGEDVNENNTHMDVDMAADELPDYESLGDETHTSLELPEASHCSPLHFENYEVDSTLFPNAVELNMPIPEADFPSESIVKSDTWQDSMQGHITATNVVNVDILSGPNCQTNAYQVYAVSSSSMVDISYCQSLMNLVPPSFICPSEGLDIPFVSCDLAFSGDLQQDYSPLGIRKLMMPSTYSLWDSPPKDGSPDAFLKSAAKSFVCTPSIMKKRQRELLSPLADKKSSTTNGEAFDSGPSSCSANGDVPSSEYHKRKSELSSIEKGNLGDVSVSGHEKGPNTAEQDGNATDKEQTIGILIERNLNDLLFSPGHVGQYLKEQTSRSSNSNSNKLQSNDNDCGDQSSLPSTSAHGTSANSIDILVEKRRPSINVDFESLNIFADTPGIKRGIESPSAWKSPWFVNSLLPVQGHRIDTDVLYQDMGLFVSPGDRTYDAIGLMKQLSEQTAALVAEAHEVLASGNCEASLDGRNSDKENLQNENIEPENKIETHQMPPNVMAEARVLDFSGCATPVRRAETEKTDWVGTSISSSSPSSYLLKNCR</sequence>
<feature type="region of interest" description="Disordered" evidence="7">
    <location>
        <begin position="497"/>
        <end position="569"/>
    </location>
</feature>
<protein>
    <recommendedName>
        <fullName evidence="11">Myb-related protein 3R-1-like</fullName>
    </recommendedName>
</protein>